<comment type="caution">
    <text evidence="1">The sequence shown here is derived from an EMBL/GenBank/DDBJ whole genome shotgun (WGS) entry which is preliminary data.</text>
</comment>
<organism evidence="1 2">
    <name type="scientific">Apolygus lucorum</name>
    <name type="common">Small green plant bug</name>
    <name type="synonym">Lygocoris lucorum</name>
    <dbReference type="NCBI Taxonomy" id="248454"/>
    <lineage>
        <taxon>Eukaryota</taxon>
        <taxon>Metazoa</taxon>
        <taxon>Ecdysozoa</taxon>
        <taxon>Arthropoda</taxon>
        <taxon>Hexapoda</taxon>
        <taxon>Insecta</taxon>
        <taxon>Pterygota</taxon>
        <taxon>Neoptera</taxon>
        <taxon>Paraneoptera</taxon>
        <taxon>Hemiptera</taxon>
        <taxon>Heteroptera</taxon>
        <taxon>Panheteroptera</taxon>
        <taxon>Cimicomorpha</taxon>
        <taxon>Miridae</taxon>
        <taxon>Mirini</taxon>
        <taxon>Apolygus</taxon>
    </lineage>
</organism>
<sequence>MPLEWTVWREKLMAVDFPHTASLKDEQAAFNSLFRPTPQRKKLIAWVARRIAEFNEDLRSPVCDPLTIFSNFMFGPKETFEAFVKGDLDRKTSEHIWIAILDDLKPRGTLCGDREARIKILLDGIETVSSEELEPFGVLALPPEDSSNSSATYFSEIDEVIKSTEAMLAQPLPVVTSSSQVTSTLSPEKNIRPLAKLKEDANKLSTELLSESSAEEIISRNEQIAQIRTSTADFEELLNELGTLKASLKKLDGISKK</sequence>
<dbReference type="Proteomes" id="UP000466442">
    <property type="component" value="Unassembled WGS sequence"/>
</dbReference>
<proteinExistence type="predicted"/>
<protein>
    <submittedName>
        <fullName evidence="1">Uncharacterized protein</fullName>
    </submittedName>
</protein>
<dbReference type="AlphaFoldDB" id="A0A8S9WUU5"/>
<accession>A0A8S9WUU5</accession>
<gene>
    <name evidence="1" type="ORF">GE061_004916</name>
</gene>
<dbReference type="EMBL" id="WIXP02000013">
    <property type="protein sequence ID" value="KAF6200473.1"/>
    <property type="molecule type" value="Genomic_DNA"/>
</dbReference>
<evidence type="ECO:0000313" key="2">
    <source>
        <dbReference type="Proteomes" id="UP000466442"/>
    </source>
</evidence>
<reference evidence="1" key="1">
    <citation type="journal article" date="2021" name="Mol. Ecol. Resour.">
        <title>Apolygus lucorum genome provides insights into omnivorousness and mesophyll feeding.</title>
        <authorList>
            <person name="Liu Y."/>
            <person name="Liu H."/>
            <person name="Wang H."/>
            <person name="Huang T."/>
            <person name="Liu B."/>
            <person name="Yang B."/>
            <person name="Yin L."/>
            <person name="Li B."/>
            <person name="Zhang Y."/>
            <person name="Zhang S."/>
            <person name="Jiang F."/>
            <person name="Zhang X."/>
            <person name="Ren Y."/>
            <person name="Wang B."/>
            <person name="Wang S."/>
            <person name="Lu Y."/>
            <person name="Wu K."/>
            <person name="Fan W."/>
            <person name="Wang G."/>
        </authorList>
    </citation>
    <scope>NUCLEOTIDE SEQUENCE</scope>
    <source>
        <strain evidence="1">12Hb</strain>
    </source>
</reference>
<evidence type="ECO:0000313" key="1">
    <source>
        <dbReference type="EMBL" id="KAF6200473.1"/>
    </source>
</evidence>
<keyword evidence="2" id="KW-1185">Reference proteome</keyword>
<name>A0A8S9WUU5_APOLU</name>